<feature type="domain" description="GH26" evidence="5">
    <location>
        <begin position="1"/>
        <end position="286"/>
    </location>
</feature>
<name>A0A7I7S0B9_9MYCO</name>
<geneLocation type="plasmid" evidence="7">
    <name>pjcm18538 dna</name>
</geneLocation>
<gene>
    <name evidence="6" type="ORF">MARA_33780</name>
</gene>
<dbReference type="PROSITE" id="PS51764">
    <property type="entry name" value="GH26"/>
    <property type="match status" value="1"/>
</dbReference>
<accession>A0A7I7S0B9</accession>
<dbReference type="PRINTS" id="PR00739">
    <property type="entry name" value="GLHYDRLASE26"/>
</dbReference>
<proteinExistence type="inferred from homology"/>
<evidence type="ECO:0000256" key="4">
    <source>
        <dbReference type="PROSITE-ProRule" id="PRU01100"/>
    </source>
</evidence>
<dbReference type="Pfam" id="PF02156">
    <property type="entry name" value="Glyco_hydro_26"/>
    <property type="match status" value="1"/>
</dbReference>
<keyword evidence="2 4" id="KW-0378">Hydrolase</keyword>
<evidence type="ECO:0000313" key="6">
    <source>
        <dbReference type="EMBL" id="BBY49910.1"/>
    </source>
</evidence>
<dbReference type="PANTHER" id="PTHR40079:SF4">
    <property type="entry name" value="GH26 DOMAIN-CONTAINING PROTEIN-RELATED"/>
    <property type="match status" value="1"/>
</dbReference>
<dbReference type="GO" id="GO:0006080">
    <property type="term" value="P:substituted mannan metabolic process"/>
    <property type="evidence" value="ECO:0007669"/>
    <property type="project" value="InterPro"/>
</dbReference>
<dbReference type="InterPro" id="IPR022790">
    <property type="entry name" value="GH26_dom"/>
</dbReference>
<sequence length="286" mass="31744">MRMDRRLRFGVSTLGGAWGLDEVADIAAAVGRRPDMVLWFEDFAAGPPVREIGRVAATGAMPVITWEPWLWRTDRQRDAGALVPQIVAGEHDAHLIAWADALAGTQSPVMIRLAHEFNGDWYPWSPAGGTAPEVYADAWRHVHDLFRARGADRVQWMWAPDAANSTDHALEAWYPGDAYVDVIGIDGYNWGITQPWSRWMPPTEIFAPTLAAVRQIADKPVLMAEVGCAEAGGDKAHWIGEFIEWLTAEDVAGFVWFDHDKETDWRIRSTPRSAAAMAAALSEVET</sequence>
<dbReference type="AlphaFoldDB" id="A0A7I7S0B9"/>
<dbReference type="SUPFAM" id="SSF51445">
    <property type="entry name" value="(Trans)glycosidases"/>
    <property type="match status" value="1"/>
</dbReference>
<evidence type="ECO:0000259" key="5">
    <source>
        <dbReference type="PROSITE" id="PS51764"/>
    </source>
</evidence>
<evidence type="ECO:0000256" key="3">
    <source>
        <dbReference type="ARBA" id="ARBA00023295"/>
    </source>
</evidence>
<dbReference type="EMBL" id="AP022593">
    <property type="protein sequence ID" value="BBY49910.1"/>
    <property type="molecule type" value="Genomic_DNA"/>
</dbReference>
<feature type="active site" description="Proton donor" evidence="4">
    <location>
        <position position="116"/>
    </location>
</feature>
<reference evidence="6 7" key="1">
    <citation type="journal article" date="2019" name="Emerg. Microbes Infect.">
        <title>Comprehensive subspecies identification of 175 nontuberculous mycobacteria species based on 7547 genomic profiles.</title>
        <authorList>
            <person name="Matsumoto Y."/>
            <person name="Kinjo T."/>
            <person name="Motooka D."/>
            <person name="Nabeya D."/>
            <person name="Jung N."/>
            <person name="Uechi K."/>
            <person name="Horii T."/>
            <person name="Iida T."/>
            <person name="Fujita J."/>
            <person name="Nakamura S."/>
        </authorList>
    </citation>
    <scope>NUCLEOTIDE SEQUENCE [LARGE SCALE GENOMIC DNA]</scope>
    <source>
        <strain evidence="6 7">JCM 18538</strain>
    </source>
</reference>
<keyword evidence="3 4" id="KW-0326">Glycosidase</keyword>
<organism evidence="6 7">
    <name type="scientific">Mycolicibacterium arabiense</name>
    <dbReference type="NCBI Taxonomy" id="1286181"/>
    <lineage>
        <taxon>Bacteria</taxon>
        <taxon>Bacillati</taxon>
        <taxon>Actinomycetota</taxon>
        <taxon>Actinomycetes</taxon>
        <taxon>Mycobacteriales</taxon>
        <taxon>Mycobacteriaceae</taxon>
        <taxon>Mycolicibacterium</taxon>
    </lineage>
</organism>
<dbReference type="KEGG" id="marz:MARA_33780"/>
<dbReference type="InterPro" id="IPR000805">
    <property type="entry name" value="Glyco_hydro_26"/>
</dbReference>
<evidence type="ECO:0000256" key="1">
    <source>
        <dbReference type="ARBA" id="ARBA00007754"/>
    </source>
</evidence>
<dbReference type="PANTHER" id="PTHR40079">
    <property type="entry name" value="MANNAN ENDO-1,4-BETA-MANNOSIDASE E-RELATED"/>
    <property type="match status" value="1"/>
</dbReference>
<protein>
    <recommendedName>
        <fullName evidence="5">GH26 domain-containing protein</fullName>
    </recommendedName>
</protein>
<dbReference type="Gene3D" id="3.20.20.80">
    <property type="entry name" value="Glycosidases"/>
    <property type="match status" value="1"/>
</dbReference>
<evidence type="ECO:0000313" key="7">
    <source>
        <dbReference type="Proteomes" id="UP000467428"/>
    </source>
</evidence>
<evidence type="ECO:0000256" key="2">
    <source>
        <dbReference type="ARBA" id="ARBA00022801"/>
    </source>
</evidence>
<comment type="similarity">
    <text evidence="1 4">Belongs to the glycosyl hydrolase 26 family.</text>
</comment>
<dbReference type="Proteomes" id="UP000467428">
    <property type="component" value="Chromosome"/>
</dbReference>
<feature type="active site" description="Nucleophile" evidence="4">
    <location>
        <position position="225"/>
    </location>
</feature>
<dbReference type="InterPro" id="IPR017853">
    <property type="entry name" value="GH"/>
</dbReference>
<dbReference type="GO" id="GO:0016985">
    <property type="term" value="F:mannan endo-1,4-beta-mannosidase activity"/>
    <property type="evidence" value="ECO:0007669"/>
    <property type="project" value="InterPro"/>
</dbReference>
<keyword evidence="7" id="KW-1185">Reference proteome</keyword>